<dbReference type="SUPFAM" id="SSF50447">
    <property type="entry name" value="Translation proteins"/>
    <property type="match status" value="1"/>
</dbReference>
<gene>
    <name evidence="5" type="primary">rimM</name>
    <name evidence="9" type="ORF">B5P45_15250</name>
</gene>
<name>A0A2N9VWR4_9HYPH</name>
<proteinExistence type="inferred from homology"/>
<comment type="function">
    <text evidence="5">An accessory protein needed during the final step in the assembly of 30S ribosomal subunit, possibly for assembly of the head region. Essential for efficient processing of 16S rRNA. May be needed both before and after RbfA during the maturation of 16S rRNA. It has affinity for free ribosomal 30S subunits but not for 70S ribosomes.</text>
</comment>
<dbReference type="Gene3D" id="2.40.30.60">
    <property type="entry name" value="RimM"/>
    <property type="match status" value="1"/>
</dbReference>
<evidence type="ECO:0000256" key="1">
    <source>
        <dbReference type="ARBA" id="ARBA00022490"/>
    </source>
</evidence>
<evidence type="ECO:0000313" key="10">
    <source>
        <dbReference type="Proteomes" id="UP000232163"/>
    </source>
</evidence>
<accession>A0A2N9VWR4</accession>
<dbReference type="EMBL" id="MZMT01000035">
    <property type="protein sequence ID" value="PIO43932.1"/>
    <property type="molecule type" value="Genomic_DNA"/>
</dbReference>
<dbReference type="InterPro" id="IPR002676">
    <property type="entry name" value="RimM_N"/>
</dbReference>
<dbReference type="GO" id="GO:0005737">
    <property type="term" value="C:cytoplasm"/>
    <property type="evidence" value="ECO:0007669"/>
    <property type="project" value="UniProtKB-SubCell"/>
</dbReference>
<dbReference type="GO" id="GO:0006364">
    <property type="term" value="P:rRNA processing"/>
    <property type="evidence" value="ECO:0007669"/>
    <property type="project" value="UniProtKB-UniRule"/>
</dbReference>
<dbReference type="GO" id="GO:0042274">
    <property type="term" value="P:ribosomal small subunit biogenesis"/>
    <property type="evidence" value="ECO:0007669"/>
    <property type="project" value="UniProtKB-UniRule"/>
</dbReference>
<dbReference type="Pfam" id="PF05239">
    <property type="entry name" value="PRC"/>
    <property type="match status" value="1"/>
</dbReference>
<keyword evidence="3 5" id="KW-0698">rRNA processing</keyword>
<feature type="region of interest" description="Disordered" evidence="6">
    <location>
        <begin position="169"/>
        <end position="193"/>
    </location>
</feature>
<evidence type="ECO:0000256" key="4">
    <source>
        <dbReference type="ARBA" id="ARBA00023186"/>
    </source>
</evidence>
<reference evidence="9 10" key="1">
    <citation type="journal article" date="2017" name="Int J Environ Stud">
        <title>Does the Miocene-Pliocene relict legume Oxytropis triphylla form nitrogen-fixing nodules with a combination of bacterial strains?</title>
        <authorList>
            <person name="Safronova V."/>
            <person name="Belimov A."/>
            <person name="Sazanova A."/>
            <person name="Kuznetsova I."/>
            <person name="Popova J."/>
            <person name="Andronov E."/>
            <person name="Verkhozina A."/>
            <person name="Tikhonovich I."/>
        </authorList>
    </citation>
    <scope>NUCLEOTIDE SEQUENCE [LARGE SCALE GENOMIC DNA]</scope>
    <source>
        <strain evidence="9 10">Tri-38</strain>
    </source>
</reference>
<dbReference type="OrthoDB" id="9788191at2"/>
<keyword evidence="10" id="KW-1185">Reference proteome</keyword>
<dbReference type="Pfam" id="PF01782">
    <property type="entry name" value="RimM"/>
    <property type="match status" value="1"/>
</dbReference>
<dbReference type="HAMAP" id="MF_00014">
    <property type="entry name" value="Ribosome_mat_RimM"/>
    <property type="match status" value="1"/>
</dbReference>
<dbReference type="NCBIfam" id="TIGR02273">
    <property type="entry name" value="16S_RimM"/>
    <property type="match status" value="1"/>
</dbReference>
<evidence type="ECO:0000259" key="8">
    <source>
        <dbReference type="Pfam" id="PF05239"/>
    </source>
</evidence>
<dbReference type="PANTHER" id="PTHR33692:SF1">
    <property type="entry name" value="RIBOSOME MATURATION FACTOR RIMM"/>
    <property type="match status" value="1"/>
</dbReference>
<evidence type="ECO:0000256" key="6">
    <source>
        <dbReference type="SAM" id="MobiDB-lite"/>
    </source>
</evidence>
<evidence type="ECO:0000259" key="7">
    <source>
        <dbReference type="Pfam" id="PF01782"/>
    </source>
</evidence>
<feature type="compositionally biased region" description="Basic and acidic residues" evidence="6">
    <location>
        <begin position="177"/>
        <end position="193"/>
    </location>
</feature>
<keyword evidence="4 5" id="KW-0143">Chaperone</keyword>
<dbReference type="InterPro" id="IPR011961">
    <property type="entry name" value="RimM"/>
</dbReference>
<comment type="domain">
    <text evidence="5">The PRC barrel domain binds ribosomal protein uS19.</text>
</comment>
<evidence type="ECO:0000256" key="3">
    <source>
        <dbReference type="ARBA" id="ARBA00022552"/>
    </source>
</evidence>
<dbReference type="GO" id="GO:0005840">
    <property type="term" value="C:ribosome"/>
    <property type="evidence" value="ECO:0007669"/>
    <property type="project" value="InterPro"/>
</dbReference>
<evidence type="ECO:0000313" key="9">
    <source>
        <dbReference type="EMBL" id="PIO43932.1"/>
    </source>
</evidence>
<dbReference type="InterPro" id="IPR009000">
    <property type="entry name" value="Transl_B-barrel_sf"/>
</dbReference>
<protein>
    <recommendedName>
        <fullName evidence="5">Ribosome maturation factor RimM</fullName>
    </recommendedName>
</protein>
<keyword evidence="2 5" id="KW-0690">Ribosome biogenesis</keyword>
<dbReference type="GO" id="GO:0043022">
    <property type="term" value="F:ribosome binding"/>
    <property type="evidence" value="ECO:0007669"/>
    <property type="project" value="InterPro"/>
</dbReference>
<dbReference type="KEGG" id="pht:BLM14_19255"/>
<evidence type="ECO:0000256" key="2">
    <source>
        <dbReference type="ARBA" id="ARBA00022517"/>
    </source>
</evidence>
<dbReference type="InterPro" id="IPR027275">
    <property type="entry name" value="PRC-brl_dom"/>
</dbReference>
<organism evidence="9 10">
    <name type="scientific">Phyllobacterium zundukense</name>
    <dbReference type="NCBI Taxonomy" id="1867719"/>
    <lineage>
        <taxon>Bacteria</taxon>
        <taxon>Pseudomonadati</taxon>
        <taxon>Pseudomonadota</taxon>
        <taxon>Alphaproteobacteria</taxon>
        <taxon>Hyphomicrobiales</taxon>
        <taxon>Phyllobacteriaceae</taxon>
        <taxon>Phyllobacterium</taxon>
    </lineage>
</organism>
<comment type="caution">
    <text evidence="9">The sequence shown here is derived from an EMBL/GenBank/DDBJ whole genome shotgun (WGS) entry which is preliminary data.</text>
</comment>
<dbReference type="InterPro" id="IPR011033">
    <property type="entry name" value="PRC_barrel-like_sf"/>
</dbReference>
<dbReference type="RefSeq" id="WP_100000903.1">
    <property type="nucleotide sequence ID" value="NZ_CP017940.1"/>
</dbReference>
<dbReference type="Proteomes" id="UP000232163">
    <property type="component" value="Unassembled WGS sequence"/>
</dbReference>
<dbReference type="Gene3D" id="2.30.30.240">
    <property type="entry name" value="PRC-barrel domain"/>
    <property type="match status" value="1"/>
</dbReference>
<dbReference type="InterPro" id="IPR036976">
    <property type="entry name" value="RimM_N_sf"/>
</dbReference>
<dbReference type="AlphaFoldDB" id="A0A2N9VWR4"/>
<comment type="similarity">
    <text evidence="5">Belongs to the RimM family.</text>
</comment>
<evidence type="ECO:0000256" key="5">
    <source>
        <dbReference type="HAMAP-Rule" id="MF_00014"/>
    </source>
</evidence>
<dbReference type="PANTHER" id="PTHR33692">
    <property type="entry name" value="RIBOSOME MATURATION FACTOR RIMM"/>
    <property type="match status" value="1"/>
</dbReference>
<comment type="subunit">
    <text evidence="5">Binds ribosomal protein uS19.</text>
</comment>
<feature type="domain" description="RimM N-terminal" evidence="7">
    <location>
        <begin position="10"/>
        <end position="88"/>
    </location>
</feature>
<dbReference type="SUPFAM" id="SSF50346">
    <property type="entry name" value="PRC-barrel domain"/>
    <property type="match status" value="1"/>
</dbReference>
<comment type="subcellular location">
    <subcellularLocation>
        <location evidence="5">Cytoplasm</location>
    </subcellularLocation>
</comment>
<sequence>MAKLNDPVQLAVIGAAHGTRGELRVKTFTGDPMALADYGPLYDVTGRAFEVLDIRPSKTVVVVRFRGVNDRNMAEALNGTTLFIERSQLPQDLDEDEYYHSDLIGLEAIDAEGKKHGKVSAMFDFGGGDLLELTVPGKRPMLIPFTLAAVPQVDVKAGHIVIDPAAAGLIPDENEDEERRRQLGGEGDGKKQS</sequence>
<feature type="domain" description="PRC-barrel" evidence="8">
    <location>
        <begin position="95"/>
        <end position="166"/>
    </location>
</feature>
<keyword evidence="1 5" id="KW-0963">Cytoplasm</keyword>